<gene>
    <name evidence="3" type="ORF">OE749_00145</name>
</gene>
<dbReference type="CDD" id="cd00442">
    <property type="entry name" value="Lyz-like"/>
    <property type="match status" value="1"/>
</dbReference>
<keyword evidence="4" id="KW-1185">Reference proteome</keyword>
<organism evidence="3 4">
    <name type="scientific">Fluctibacter corallii</name>
    <dbReference type="NCBI Taxonomy" id="2984329"/>
    <lineage>
        <taxon>Bacteria</taxon>
        <taxon>Pseudomonadati</taxon>
        <taxon>Pseudomonadota</taxon>
        <taxon>Gammaproteobacteria</taxon>
        <taxon>Alteromonadales</taxon>
        <taxon>Alteromonadaceae</taxon>
        <taxon>Fluctibacter</taxon>
    </lineage>
</organism>
<dbReference type="SUPFAM" id="SSF53955">
    <property type="entry name" value="Lysozyme-like"/>
    <property type="match status" value="1"/>
</dbReference>
<keyword evidence="1" id="KW-0732">Signal</keyword>
<evidence type="ECO:0000313" key="3">
    <source>
        <dbReference type="EMBL" id="MCV2883104.1"/>
    </source>
</evidence>
<accession>A0ABT3A3J2</accession>
<feature type="domain" description="Transglycosylase SLT" evidence="2">
    <location>
        <begin position="16"/>
        <end position="199"/>
    </location>
</feature>
<dbReference type="Proteomes" id="UP001652504">
    <property type="component" value="Unassembled WGS sequence"/>
</dbReference>
<dbReference type="Gene3D" id="1.10.530.10">
    <property type="match status" value="1"/>
</dbReference>
<feature type="chain" id="PRO_5046035443" description="Transglycosylase SLT domain-containing protein" evidence="1">
    <location>
        <begin position="36"/>
        <end position="213"/>
    </location>
</feature>
<sequence>MEKFKKNIKSGKNFTTLIFVLFFLNACTVTPPKNAANLCDIFEEKSDWYDAAADMRDKWGVPIHVPMAMMYQESSFRADALPPRDYIFFGLIPWGRVSSAYGYSQAKTPTWADYVRETGNSWADRDDFDDAIDFMGWFISKTYKINGISKWDAYSQYLNYHEGWGGFKRKTYNRKKWLKSVAKKVNQRSYRYAKQLKQCEDDLKGGWFFGLFG</sequence>
<dbReference type="InterPro" id="IPR023346">
    <property type="entry name" value="Lysozyme-like_dom_sf"/>
</dbReference>
<evidence type="ECO:0000256" key="1">
    <source>
        <dbReference type="SAM" id="SignalP"/>
    </source>
</evidence>
<feature type="signal peptide" evidence="1">
    <location>
        <begin position="1"/>
        <end position="35"/>
    </location>
</feature>
<evidence type="ECO:0000313" key="4">
    <source>
        <dbReference type="Proteomes" id="UP001652504"/>
    </source>
</evidence>
<dbReference type="InterPro" id="IPR045795">
    <property type="entry name" value="SLT_4"/>
</dbReference>
<dbReference type="RefSeq" id="WP_263710312.1">
    <property type="nucleotide sequence ID" value="NZ_JAOWKX010000001.1"/>
</dbReference>
<comment type="caution">
    <text evidence="3">The sequence shown here is derived from an EMBL/GenBank/DDBJ whole genome shotgun (WGS) entry which is preliminary data.</text>
</comment>
<dbReference type="Pfam" id="PF19489">
    <property type="entry name" value="SLT_4"/>
    <property type="match status" value="1"/>
</dbReference>
<reference evidence="3 4" key="1">
    <citation type="submission" date="2022-10" db="EMBL/GenBank/DDBJ databases">
        <title>Aestuariibacter sp. AA17 isolated from Montipora capitata coral fragment.</title>
        <authorList>
            <person name="Emsley S.A."/>
            <person name="Pfannmuller K.M."/>
            <person name="Loughran R.M."/>
            <person name="Shlafstein M."/>
            <person name="Papke E."/>
            <person name="Saw J.H."/>
            <person name="Ushijima B."/>
            <person name="Videau P."/>
        </authorList>
    </citation>
    <scope>NUCLEOTIDE SEQUENCE [LARGE SCALE GENOMIC DNA]</scope>
    <source>
        <strain evidence="3 4">AA17</strain>
    </source>
</reference>
<name>A0ABT3A3J2_9ALTE</name>
<evidence type="ECO:0000259" key="2">
    <source>
        <dbReference type="Pfam" id="PF19489"/>
    </source>
</evidence>
<protein>
    <recommendedName>
        <fullName evidence="2">Transglycosylase SLT domain-containing protein</fullName>
    </recommendedName>
</protein>
<dbReference type="EMBL" id="JAOWKX010000001">
    <property type="protein sequence ID" value="MCV2883104.1"/>
    <property type="molecule type" value="Genomic_DNA"/>
</dbReference>
<proteinExistence type="predicted"/>